<reference evidence="1" key="1">
    <citation type="submission" date="2025-08" db="UniProtKB">
        <authorList>
            <consortium name="Ensembl"/>
        </authorList>
    </citation>
    <scope>IDENTIFICATION</scope>
</reference>
<evidence type="ECO:0000313" key="2">
    <source>
        <dbReference type="Proteomes" id="UP000261340"/>
    </source>
</evidence>
<dbReference type="STRING" id="61819.ENSACIP00000000303"/>
<organism evidence="1 2">
    <name type="scientific">Amphilophus citrinellus</name>
    <name type="common">Midas cichlid</name>
    <name type="synonym">Cichlasoma citrinellum</name>
    <dbReference type="NCBI Taxonomy" id="61819"/>
    <lineage>
        <taxon>Eukaryota</taxon>
        <taxon>Metazoa</taxon>
        <taxon>Chordata</taxon>
        <taxon>Craniata</taxon>
        <taxon>Vertebrata</taxon>
        <taxon>Euteleostomi</taxon>
        <taxon>Actinopterygii</taxon>
        <taxon>Neopterygii</taxon>
        <taxon>Teleostei</taxon>
        <taxon>Neoteleostei</taxon>
        <taxon>Acanthomorphata</taxon>
        <taxon>Ovalentaria</taxon>
        <taxon>Cichlomorphae</taxon>
        <taxon>Cichliformes</taxon>
        <taxon>Cichlidae</taxon>
        <taxon>New World cichlids</taxon>
        <taxon>Cichlasomatinae</taxon>
        <taxon>Heroini</taxon>
        <taxon>Amphilophus</taxon>
    </lineage>
</organism>
<protein>
    <submittedName>
        <fullName evidence="1">Uncharacterized protein</fullName>
    </submittedName>
</protein>
<accession>A0A3Q0QQL7</accession>
<proteinExistence type="predicted"/>
<dbReference type="Ensembl" id="ENSACIT00000000321.1">
    <property type="protein sequence ID" value="ENSACIP00000000303.1"/>
    <property type="gene ID" value="ENSACIG00000000282.1"/>
</dbReference>
<dbReference type="Proteomes" id="UP000261340">
    <property type="component" value="Unplaced"/>
</dbReference>
<reference evidence="1" key="2">
    <citation type="submission" date="2025-09" db="UniProtKB">
        <authorList>
            <consortium name="Ensembl"/>
        </authorList>
    </citation>
    <scope>IDENTIFICATION</scope>
</reference>
<dbReference type="GeneTree" id="ENSGT01050000247561"/>
<name>A0A3Q0QQL7_AMPCI</name>
<dbReference type="AlphaFoldDB" id="A0A3Q0QQL7"/>
<keyword evidence="2" id="KW-1185">Reference proteome</keyword>
<sequence length="335" mass="38474">MHSDSLEFYRDSLSFCGQSVFVPPNEQTTAFICTVQGMRELLCGMVFEQDQLFSLIRQLVSQTLVPKSKEYMERNSLGIMGLWVSGRGMEELLVLLLLWKHCCCYLFKIFLFRFLNVQVEEQLELFQEISQLCTRHWHGLISAAVNVKVPTWSFGFSTALDARIKLMDIIKDKLENDKQGFVGSLGSLLLPDSSSAAQHFLLFISALIPKALSSLFTSFLHVANKSSSMRTGCCRKHSNPMFSNILWFVLSLNVPFYDSTLVGFHIPKYYGVIYISHAVHRDPEVFYAMGKRVIFKNSIDMTNILIVQKTRHVIYTDKLASRDDRTFWMKVGEKR</sequence>
<evidence type="ECO:0000313" key="1">
    <source>
        <dbReference type="Ensembl" id="ENSACIP00000000303.1"/>
    </source>
</evidence>